<dbReference type="InterPro" id="IPR050452">
    <property type="entry name" value="Metacaspase"/>
</dbReference>
<comment type="caution">
    <text evidence="3">The sequence shown here is derived from an EMBL/GenBank/DDBJ whole genome shotgun (WGS) entry which is preliminary data.</text>
</comment>
<evidence type="ECO:0000313" key="3">
    <source>
        <dbReference type="EMBL" id="KAF5694456.1"/>
    </source>
</evidence>
<comment type="similarity">
    <text evidence="1">Belongs to the peptidase C14B family.</text>
</comment>
<dbReference type="InterPro" id="IPR011600">
    <property type="entry name" value="Pept_C14_caspase"/>
</dbReference>
<dbReference type="GO" id="GO:0005737">
    <property type="term" value="C:cytoplasm"/>
    <property type="evidence" value="ECO:0007669"/>
    <property type="project" value="TreeGrafter"/>
</dbReference>
<evidence type="ECO:0000313" key="4">
    <source>
        <dbReference type="Proteomes" id="UP000562682"/>
    </source>
</evidence>
<dbReference type="Gene3D" id="3.40.50.1460">
    <property type="match status" value="1"/>
</dbReference>
<keyword evidence="4" id="KW-1185">Reference proteome</keyword>
<evidence type="ECO:0000256" key="1">
    <source>
        <dbReference type="ARBA" id="ARBA00009005"/>
    </source>
</evidence>
<dbReference type="GO" id="GO:0004197">
    <property type="term" value="F:cysteine-type endopeptidase activity"/>
    <property type="evidence" value="ECO:0007669"/>
    <property type="project" value="InterPro"/>
</dbReference>
<proteinExistence type="inferred from homology"/>
<feature type="domain" description="Peptidase C14 caspase" evidence="2">
    <location>
        <begin position="10"/>
        <end position="300"/>
    </location>
</feature>
<evidence type="ECO:0000259" key="2">
    <source>
        <dbReference type="Pfam" id="PF00656"/>
    </source>
</evidence>
<accession>A0A8H5XJ13</accession>
<dbReference type="Proteomes" id="UP000562682">
    <property type="component" value="Unassembled WGS sequence"/>
</dbReference>
<dbReference type="AlphaFoldDB" id="A0A8H5XJ13"/>
<dbReference type="GO" id="GO:0006508">
    <property type="term" value="P:proteolysis"/>
    <property type="evidence" value="ECO:0007669"/>
    <property type="project" value="InterPro"/>
</dbReference>
<organism evidence="3 4">
    <name type="scientific">Fusarium denticulatum</name>
    <dbReference type="NCBI Taxonomy" id="48507"/>
    <lineage>
        <taxon>Eukaryota</taxon>
        <taxon>Fungi</taxon>
        <taxon>Dikarya</taxon>
        <taxon>Ascomycota</taxon>
        <taxon>Pezizomycotina</taxon>
        <taxon>Sordariomycetes</taxon>
        <taxon>Hypocreomycetidae</taxon>
        <taxon>Hypocreales</taxon>
        <taxon>Nectriaceae</taxon>
        <taxon>Fusarium</taxon>
        <taxon>Fusarium fujikuroi species complex</taxon>
    </lineage>
</organism>
<sequence>MSPPSEPGQKWAVLIGVDYYIKGSARPGISFRNLKGCVEDVLKIREYLQDSKSVKESNIFQLTATTPDSTQLVPKEDESKWPTYDNIVKAFEEITKKASANDVIYIHYSGHGIRTATIFGDLKGDIQLDEALVPTDISCEGGRYVRDVEIAYLLQEMVKRGLIVTLVVDCCHSGGASRGKHDSSHALVRGVATIDKNALPGDQSNFPRDKLREIAGRSTQADHGSRKATVKDHWLLRSSGYVFLAACQQHESAIEDRFGDRTQGLLTYYLLETLRETKVAMNHHQLWTLVALKVAKRSKQRVILGGECNRLFLSSDSSQIFNAATVIGVNTEPEGPTTAKINAGQTHGIEVDTKLDVWPPSCSNFLHSERLGYLLVTSVTELAAETEFKKTSEVWQPLQVGCLAIPCSTVSQKRVRLIQHQDSMNLGATSSNLEALRNVWADVGTSFAPLLNTEDDEEYFQVRIDGGTYIISGKDGRRLQYTVPPLPIEGDDTPRKLVHWLTHLAKYHSVLELVGRQGNGVLYSVYMSPKPNPQEEDKKPRKAFDPIPKPAFKSKVKVVDKGLLVLQIKNESDFVVNITVLDLDSSWEIAQIHPQGYDVGDSLEAGQSLYIPLRMSQPEGSIASDVSDTILVFATPEPTSFRWLELPELVKVDEKGRRGAKSELHGGDMRETFQMASRNPLEALKTAWGLDGPAETRAIQQPAPQRWAVIPLELTADNIGP</sequence>
<name>A0A8H5XJ13_9HYPO</name>
<dbReference type="PANTHER" id="PTHR48104:SF30">
    <property type="entry name" value="METACASPASE-1"/>
    <property type="match status" value="1"/>
</dbReference>
<gene>
    <name evidence="3" type="ORF">FDENT_1185</name>
</gene>
<protein>
    <recommendedName>
        <fullName evidence="2">Peptidase C14 caspase domain-containing protein</fullName>
    </recommendedName>
</protein>
<reference evidence="3 4" key="1">
    <citation type="submission" date="2020-05" db="EMBL/GenBank/DDBJ databases">
        <title>Identification and distribution of gene clusters putatively required for synthesis of sphingolipid metabolism inhibitors in phylogenetically diverse species of the filamentous fungus Fusarium.</title>
        <authorList>
            <person name="Kim H.-S."/>
            <person name="Busman M."/>
            <person name="Brown D.W."/>
            <person name="Divon H."/>
            <person name="Uhlig S."/>
            <person name="Proctor R.H."/>
        </authorList>
    </citation>
    <scope>NUCLEOTIDE SEQUENCE [LARGE SCALE GENOMIC DNA]</scope>
    <source>
        <strain evidence="3 4">NRRL 25311</strain>
    </source>
</reference>
<dbReference type="PANTHER" id="PTHR48104">
    <property type="entry name" value="METACASPASE-4"/>
    <property type="match status" value="1"/>
</dbReference>
<dbReference type="EMBL" id="JAAOAK010000021">
    <property type="protein sequence ID" value="KAF5694456.1"/>
    <property type="molecule type" value="Genomic_DNA"/>
</dbReference>
<dbReference type="Pfam" id="PF00656">
    <property type="entry name" value="Peptidase_C14"/>
    <property type="match status" value="1"/>
</dbReference>